<feature type="region of interest" description="Disordered" evidence="7">
    <location>
        <begin position="295"/>
        <end position="315"/>
    </location>
</feature>
<dbReference type="InterPro" id="IPR000719">
    <property type="entry name" value="Prot_kinase_dom"/>
</dbReference>
<gene>
    <name evidence="10" type="ordered locus">Cyan7822_2651</name>
</gene>
<dbReference type="EMBL" id="CP002198">
    <property type="protein sequence ID" value="ADN14619.1"/>
    <property type="molecule type" value="Genomic_DNA"/>
</dbReference>
<dbReference type="PROSITE" id="PS50011">
    <property type="entry name" value="PROTEIN_KINASE_DOM"/>
    <property type="match status" value="1"/>
</dbReference>
<dbReference type="RefSeq" id="WP_013322724.1">
    <property type="nucleotide sequence ID" value="NC_014501.1"/>
</dbReference>
<dbReference type="OrthoDB" id="9762169at2"/>
<keyword evidence="10" id="KW-0723">Serine/threonine-protein kinase</keyword>
<dbReference type="SMART" id="SM00220">
    <property type="entry name" value="S_TKc"/>
    <property type="match status" value="1"/>
</dbReference>
<reference evidence="11" key="1">
    <citation type="journal article" date="2011" name="MBio">
        <title>Novel metabolic attributes of the genus Cyanothece, comprising a group of unicellular nitrogen-fixing Cyanobacteria.</title>
        <authorList>
            <person name="Bandyopadhyay A."/>
            <person name="Elvitigala T."/>
            <person name="Welsh E."/>
            <person name="Stockel J."/>
            <person name="Liberton M."/>
            <person name="Min H."/>
            <person name="Sherman L.A."/>
            <person name="Pakrasi H.B."/>
        </authorList>
    </citation>
    <scope>NUCLEOTIDE SEQUENCE [LARGE SCALE GENOMIC DNA]</scope>
    <source>
        <strain evidence="11">PCC 7822</strain>
    </source>
</reference>
<dbReference type="KEGG" id="cyj:Cyan7822_2651"/>
<organism evidence="10 11">
    <name type="scientific">Gloeothece verrucosa (strain PCC 7822)</name>
    <name type="common">Cyanothece sp. (strain PCC 7822)</name>
    <dbReference type="NCBI Taxonomy" id="497965"/>
    <lineage>
        <taxon>Bacteria</taxon>
        <taxon>Bacillati</taxon>
        <taxon>Cyanobacteriota</taxon>
        <taxon>Cyanophyceae</taxon>
        <taxon>Oscillatoriophycideae</taxon>
        <taxon>Chroococcales</taxon>
        <taxon>Aphanothecaceae</taxon>
        <taxon>Gloeothece</taxon>
        <taxon>Gloeothece verrucosa</taxon>
    </lineage>
</organism>
<feature type="transmembrane region" description="Helical" evidence="8">
    <location>
        <begin position="350"/>
        <end position="367"/>
    </location>
</feature>
<dbReference type="GO" id="GO:0016020">
    <property type="term" value="C:membrane"/>
    <property type="evidence" value="ECO:0007669"/>
    <property type="project" value="UniProtKB-SubCell"/>
</dbReference>
<feature type="transmembrane region" description="Helical" evidence="8">
    <location>
        <begin position="387"/>
        <end position="413"/>
    </location>
</feature>
<dbReference type="Gene3D" id="3.30.200.20">
    <property type="entry name" value="Phosphorylase Kinase, domain 1"/>
    <property type="match status" value="1"/>
</dbReference>
<dbReference type="PANTHER" id="PTHR24363">
    <property type="entry name" value="SERINE/THREONINE PROTEIN KINASE"/>
    <property type="match status" value="1"/>
</dbReference>
<evidence type="ECO:0000256" key="6">
    <source>
        <dbReference type="ARBA" id="ARBA00023136"/>
    </source>
</evidence>
<name>E0UJY3_GLOV7</name>
<evidence type="ECO:0000256" key="8">
    <source>
        <dbReference type="SAM" id="Phobius"/>
    </source>
</evidence>
<accession>E0UJY3</accession>
<feature type="domain" description="Protein kinase" evidence="9">
    <location>
        <begin position="35"/>
        <end position="296"/>
    </location>
</feature>
<keyword evidence="11" id="KW-1185">Reference proteome</keyword>
<dbReference type="GO" id="GO:0004674">
    <property type="term" value="F:protein serine/threonine kinase activity"/>
    <property type="evidence" value="ECO:0007669"/>
    <property type="project" value="UniProtKB-KW"/>
</dbReference>
<dbReference type="SUPFAM" id="SSF56112">
    <property type="entry name" value="Protein kinase-like (PK-like)"/>
    <property type="match status" value="1"/>
</dbReference>
<proteinExistence type="predicted"/>
<dbReference type="eggNOG" id="COG0515">
    <property type="taxonomic scope" value="Bacteria"/>
</dbReference>
<sequence>MSLCINPGCSKPENPDPCKFCQACGSELVLLGRYRVTRLLSNKGGFGYTYEVMDHDTSKVLKVLINDHPHALELFEQEAEVLCTLSHPGIPKGEGHFKYFIRNNPTPLHCLLMEKIEGIDLEDYQRKHDFHPINQELALEWLSQIASILHEVHRRHFFHRDIKPSNIILKPDGQLSLIDFGAARQVTGTIISGGQNTGIYTVGYAPPEQERGYAVPQSDFYALGRTFVYLLTGKEPNDAAIYDYHNNELNWRKLAPNINKKLADFIDELMANKVIERPTDTSVILQKINRLKQDLLQPSTPPSPPTVSQNKTITQKKAKGATPVKASPKLTMMEYGGFWLRFQSAMIDEIIVMSLAAFVAGYLSYKLETLGLLDRWGIHWSGTIKELIIASSIASALGTTILGLILILLGILVMSFTPEYLSKFIPVFLNTKNFLDFFFLLKTHFIWLVPILLGSIIKWLYYLVLEWLFQGTFGKLFFGLQVRNLQNKRLSLRQINRRYWSKILSSMPLYLGFMLAGWTPRKRALHDWMAGSIVVKKSIKTGE</sequence>
<evidence type="ECO:0000256" key="2">
    <source>
        <dbReference type="ARBA" id="ARBA00022692"/>
    </source>
</evidence>
<keyword evidence="10" id="KW-0808">Transferase</keyword>
<feature type="transmembrane region" description="Helical" evidence="8">
    <location>
        <begin position="499"/>
        <end position="519"/>
    </location>
</feature>
<dbReference type="HOGENOM" id="CLU_041105_0_0_3"/>
<evidence type="ECO:0000313" key="10">
    <source>
        <dbReference type="EMBL" id="ADN14619.1"/>
    </source>
</evidence>
<evidence type="ECO:0000256" key="7">
    <source>
        <dbReference type="SAM" id="MobiDB-lite"/>
    </source>
</evidence>
<dbReference type="STRING" id="497965.Cyan7822_2651"/>
<dbReference type="NCBIfam" id="NF045510">
    <property type="entry name" value="4Cys_prefix_kin"/>
    <property type="match status" value="1"/>
</dbReference>
<evidence type="ECO:0000259" key="9">
    <source>
        <dbReference type="PROSITE" id="PS50011"/>
    </source>
</evidence>
<keyword evidence="4" id="KW-0067">ATP-binding</keyword>
<dbReference type="PROSITE" id="PS00108">
    <property type="entry name" value="PROTEIN_KINASE_ST"/>
    <property type="match status" value="1"/>
</dbReference>
<keyword evidence="3" id="KW-0547">Nucleotide-binding</keyword>
<dbReference type="InterPro" id="IPR008271">
    <property type="entry name" value="Ser/Thr_kinase_AS"/>
</dbReference>
<dbReference type="InterPro" id="IPR010432">
    <property type="entry name" value="RDD"/>
</dbReference>
<dbReference type="Pfam" id="PF06271">
    <property type="entry name" value="RDD"/>
    <property type="match status" value="1"/>
</dbReference>
<dbReference type="CDD" id="cd14014">
    <property type="entry name" value="STKc_PknB_like"/>
    <property type="match status" value="1"/>
</dbReference>
<protein>
    <submittedName>
        <fullName evidence="10">Serine/threonine protein kinase</fullName>
    </submittedName>
</protein>
<dbReference type="PANTHER" id="PTHR24363:SF7">
    <property type="entry name" value="SERINE_THREONINE-PROTEIN KINASE-LIKE PROTEIN E"/>
    <property type="match status" value="1"/>
</dbReference>
<keyword evidence="2 8" id="KW-0812">Transmembrane</keyword>
<dbReference type="eggNOG" id="COG1714">
    <property type="taxonomic scope" value="Bacteria"/>
</dbReference>
<dbReference type="GO" id="GO:0005524">
    <property type="term" value="F:ATP binding"/>
    <property type="evidence" value="ECO:0007669"/>
    <property type="project" value="UniProtKB-KW"/>
</dbReference>
<dbReference type="Gene3D" id="1.10.510.10">
    <property type="entry name" value="Transferase(Phosphotransferase) domain 1"/>
    <property type="match status" value="1"/>
</dbReference>
<evidence type="ECO:0000256" key="4">
    <source>
        <dbReference type="ARBA" id="ARBA00022840"/>
    </source>
</evidence>
<evidence type="ECO:0000313" key="11">
    <source>
        <dbReference type="Proteomes" id="UP000008206"/>
    </source>
</evidence>
<keyword evidence="6 8" id="KW-0472">Membrane</keyword>
<evidence type="ECO:0000256" key="3">
    <source>
        <dbReference type="ARBA" id="ARBA00022741"/>
    </source>
</evidence>
<keyword evidence="10" id="KW-0418">Kinase</keyword>
<evidence type="ECO:0000256" key="1">
    <source>
        <dbReference type="ARBA" id="ARBA00004141"/>
    </source>
</evidence>
<evidence type="ECO:0000256" key="5">
    <source>
        <dbReference type="ARBA" id="ARBA00022989"/>
    </source>
</evidence>
<comment type="subcellular location">
    <subcellularLocation>
        <location evidence="1">Membrane</location>
        <topology evidence="1">Multi-pass membrane protein</topology>
    </subcellularLocation>
</comment>
<dbReference type="Proteomes" id="UP000008206">
    <property type="component" value="Chromosome"/>
</dbReference>
<keyword evidence="5 8" id="KW-1133">Transmembrane helix</keyword>
<dbReference type="InterPro" id="IPR011009">
    <property type="entry name" value="Kinase-like_dom_sf"/>
</dbReference>
<dbReference type="AlphaFoldDB" id="E0UJY3"/>
<dbReference type="Pfam" id="PF00069">
    <property type="entry name" value="Pkinase"/>
    <property type="match status" value="1"/>
</dbReference>